<feature type="domain" description="Peptidase S9 prolyl oligopeptidase catalytic" evidence="4">
    <location>
        <begin position="459"/>
        <end position="668"/>
    </location>
</feature>
<dbReference type="SUPFAM" id="SSF82171">
    <property type="entry name" value="DPP6 N-terminal domain-like"/>
    <property type="match status" value="1"/>
</dbReference>
<dbReference type="Gene3D" id="2.120.10.30">
    <property type="entry name" value="TolB, C-terminal domain"/>
    <property type="match status" value="1"/>
</dbReference>
<proteinExistence type="inferred from homology"/>
<dbReference type="PANTHER" id="PTHR42776:SF27">
    <property type="entry name" value="DIPEPTIDYL PEPTIDASE FAMILY MEMBER 6"/>
    <property type="match status" value="1"/>
</dbReference>
<dbReference type="Proteomes" id="UP000027222">
    <property type="component" value="Unassembled WGS sequence"/>
</dbReference>
<keyword evidence="6" id="KW-1185">Reference proteome</keyword>
<dbReference type="GO" id="GO:0004252">
    <property type="term" value="F:serine-type endopeptidase activity"/>
    <property type="evidence" value="ECO:0007669"/>
    <property type="project" value="TreeGrafter"/>
</dbReference>
<reference evidence="6" key="1">
    <citation type="journal article" date="2014" name="Proc. Natl. Acad. Sci. U.S.A.">
        <title>Extensive sampling of basidiomycete genomes demonstrates inadequacy of the white-rot/brown-rot paradigm for wood decay fungi.</title>
        <authorList>
            <person name="Riley R."/>
            <person name="Salamov A.A."/>
            <person name="Brown D.W."/>
            <person name="Nagy L.G."/>
            <person name="Floudas D."/>
            <person name="Held B.W."/>
            <person name="Levasseur A."/>
            <person name="Lombard V."/>
            <person name="Morin E."/>
            <person name="Otillar R."/>
            <person name="Lindquist E.A."/>
            <person name="Sun H."/>
            <person name="LaButti K.M."/>
            <person name="Schmutz J."/>
            <person name="Jabbour D."/>
            <person name="Luo H."/>
            <person name="Baker S.E."/>
            <person name="Pisabarro A.G."/>
            <person name="Walton J.D."/>
            <person name="Blanchette R.A."/>
            <person name="Henrissat B."/>
            <person name="Martin F."/>
            <person name="Cullen D."/>
            <person name="Hibbett D.S."/>
            <person name="Grigoriev I.V."/>
        </authorList>
    </citation>
    <scope>NUCLEOTIDE SEQUENCE [LARGE SCALE GENOMIC DNA]</scope>
    <source>
        <strain evidence="6">CBS 339.88</strain>
    </source>
</reference>
<evidence type="ECO:0000259" key="4">
    <source>
        <dbReference type="Pfam" id="PF00326"/>
    </source>
</evidence>
<dbReference type="OrthoDB" id="43744at2759"/>
<protein>
    <recommendedName>
        <fullName evidence="3">Dipeptidyl-peptidase V</fullName>
    </recommendedName>
</protein>
<comment type="similarity">
    <text evidence="1">Belongs to the peptidase S9C family.</text>
</comment>
<dbReference type="GO" id="GO:0006508">
    <property type="term" value="P:proteolysis"/>
    <property type="evidence" value="ECO:0007669"/>
    <property type="project" value="InterPro"/>
</dbReference>
<dbReference type="PANTHER" id="PTHR42776">
    <property type="entry name" value="SERINE PEPTIDASE S9 FAMILY MEMBER"/>
    <property type="match status" value="1"/>
</dbReference>
<evidence type="ECO:0000313" key="6">
    <source>
        <dbReference type="Proteomes" id="UP000027222"/>
    </source>
</evidence>
<dbReference type="InterPro" id="IPR029058">
    <property type="entry name" value="AB_hydrolase_fold"/>
</dbReference>
<dbReference type="EMBL" id="KL142388">
    <property type="protein sequence ID" value="KDR72629.1"/>
    <property type="molecule type" value="Genomic_DNA"/>
</dbReference>
<evidence type="ECO:0000256" key="1">
    <source>
        <dbReference type="ARBA" id="ARBA00010040"/>
    </source>
</evidence>
<dbReference type="Pfam" id="PF00326">
    <property type="entry name" value="Peptidase_S9"/>
    <property type="match status" value="1"/>
</dbReference>
<evidence type="ECO:0000256" key="2">
    <source>
        <dbReference type="ARBA" id="ARBA00022801"/>
    </source>
</evidence>
<organism evidence="5 6">
    <name type="scientific">Galerina marginata (strain CBS 339.88)</name>
    <dbReference type="NCBI Taxonomy" id="685588"/>
    <lineage>
        <taxon>Eukaryota</taxon>
        <taxon>Fungi</taxon>
        <taxon>Dikarya</taxon>
        <taxon>Basidiomycota</taxon>
        <taxon>Agaricomycotina</taxon>
        <taxon>Agaricomycetes</taxon>
        <taxon>Agaricomycetidae</taxon>
        <taxon>Agaricales</taxon>
        <taxon>Agaricineae</taxon>
        <taxon>Strophariaceae</taxon>
        <taxon>Galerina</taxon>
    </lineage>
</organism>
<accession>A0A067SY55</accession>
<dbReference type="InterPro" id="IPR011042">
    <property type="entry name" value="6-blade_b-propeller_TolB-like"/>
</dbReference>
<dbReference type="STRING" id="685588.A0A067SY55"/>
<gene>
    <name evidence="5" type="ORF">GALMADRAFT_270592</name>
</gene>
<dbReference type="SUPFAM" id="SSF53474">
    <property type="entry name" value="alpha/beta-Hydrolases"/>
    <property type="match status" value="1"/>
</dbReference>
<keyword evidence="2" id="KW-0378">Hydrolase</keyword>
<name>A0A067SY55_GALM3</name>
<dbReference type="InterPro" id="IPR001375">
    <property type="entry name" value="Peptidase_S9_cat"/>
</dbReference>
<sequence>MSSNPPPNPGDGSATAITPQDIASAESVQELKLSKDGSRVIYTVGPIYKSGDHNTSALWVAETFVEGSARQITSGTNCDFSPSFHPTSSNQIFFLSDRDEGGGSAHLFTMFLSGADSYAETSVKAVLELEDLQGLASYSVSPNGNFIAFTVETKSSKKGEKEAISFWRENKHYNTLNLLDLRQSSKTMRTLVSVNNHVGSFSWSPDSTSIVYRLVSHLDAEARSSPMEEKIVSISSGATRDAFQHTRQPNGDTIWREHGDLIFLQAVNPSELCSVTALWSRESTGNSPAKRLAYGERNDVNDLVDIGSKSQYAVEVAENLITKFDVYGEDNKYFTAFQTTVDYAMGYEWDMVLTEDGKYIFATTKSSAVSSELGNIWSGVTEFGKEGVLSKKLSAHHAWFNSKVAPDTKPFYWTGSDDMKLEGVISFPRGVELKNLPTVVVAHGGPSSRDTLGLAFSFASWRLFLATHGYLALSPNYRGSTGRGDSFAMAASGGVGGIEWSDIETMIEEGISRGIVDPERIGIAGYSQGGFLAALGCTRPNNKFKVGVVGAGVSDWGILAATSDLPDVEADLGGGAPWKHGEPRYLRGSPLKDVKNVTAPILILHGKDDARVPLTQGVALLRGIEREAKPTAPPKLVVYPREGHIFEERDNAEDILRRLLEHIDKYLK</sequence>
<evidence type="ECO:0000256" key="3">
    <source>
        <dbReference type="ARBA" id="ARBA00032829"/>
    </source>
</evidence>
<dbReference type="AlphaFoldDB" id="A0A067SY55"/>
<dbReference type="Gene3D" id="3.40.50.1820">
    <property type="entry name" value="alpha/beta hydrolase"/>
    <property type="match status" value="1"/>
</dbReference>
<evidence type="ECO:0000313" key="5">
    <source>
        <dbReference type="EMBL" id="KDR72629.1"/>
    </source>
</evidence>
<dbReference type="HOGENOM" id="CLU_008615_2_0_1"/>